<keyword evidence="4 6" id="KW-1133">Transmembrane helix</keyword>
<dbReference type="InterPro" id="IPR005598">
    <property type="entry name" value="ATP_synth_I"/>
</dbReference>
<keyword evidence="8" id="KW-1185">Reference proteome</keyword>
<name>A0A140L6T2_9FIRM</name>
<dbReference type="AlphaFoldDB" id="A0A140L6T2"/>
<dbReference type="STRING" id="520762.AN619_12140"/>
<keyword evidence="2" id="KW-1003">Cell membrane</keyword>
<evidence type="ECO:0000256" key="5">
    <source>
        <dbReference type="ARBA" id="ARBA00023136"/>
    </source>
</evidence>
<evidence type="ECO:0000256" key="4">
    <source>
        <dbReference type="ARBA" id="ARBA00022989"/>
    </source>
</evidence>
<evidence type="ECO:0000256" key="3">
    <source>
        <dbReference type="ARBA" id="ARBA00022692"/>
    </source>
</evidence>
<sequence length="135" mass="15139">MDDTWNLQKKIVTYTLMVMSVIALGALWVSEEPKPFIYALVFGTLIGILNFRNLALTLEKAVTMDPAAAQIYASSKYFIRFFINAVVIFVSIKADYLNVLGTVIGLFLIKFAIVATSLFNKSALFKRNTEGKEEE</sequence>
<feature type="transmembrane region" description="Helical" evidence="6">
    <location>
        <begin position="100"/>
        <end position="119"/>
    </location>
</feature>
<comment type="caution">
    <text evidence="7">The sequence shown here is derived from an EMBL/GenBank/DDBJ whole genome shotgun (WGS) entry which is preliminary data.</text>
</comment>
<feature type="transmembrane region" description="Helical" evidence="6">
    <location>
        <begin position="77"/>
        <end position="94"/>
    </location>
</feature>
<protein>
    <recommendedName>
        <fullName evidence="9">ATP synthase I chain</fullName>
    </recommendedName>
</protein>
<keyword evidence="3 6" id="KW-0812">Transmembrane</keyword>
<evidence type="ECO:0000313" key="8">
    <source>
        <dbReference type="Proteomes" id="UP000070456"/>
    </source>
</evidence>
<feature type="transmembrane region" description="Helical" evidence="6">
    <location>
        <begin position="36"/>
        <end position="56"/>
    </location>
</feature>
<evidence type="ECO:0000256" key="6">
    <source>
        <dbReference type="SAM" id="Phobius"/>
    </source>
</evidence>
<gene>
    <name evidence="7" type="ORF">AN619_12140</name>
</gene>
<evidence type="ECO:0000313" key="7">
    <source>
        <dbReference type="EMBL" id="KXG76257.1"/>
    </source>
</evidence>
<keyword evidence="5 6" id="KW-0472">Membrane</keyword>
<dbReference type="GO" id="GO:0005886">
    <property type="term" value="C:plasma membrane"/>
    <property type="evidence" value="ECO:0007669"/>
    <property type="project" value="UniProtKB-SubCell"/>
</dbReference>
<dbReference type="EMBL" id="LOEE01000028">
    <property type="protein sequence ID" value="KXG76257.1"/>
    <property type="molecule type" value="Genomic_DNA"/>
</dbReference>
<reference evidence="7 8" key="1">
    <citation type="submission" date="2015-12" db="EMBL/GenBank/DDBJ databases">
        <title>Draft genome sequence of the thermoanaerobe Thermotalea metallivorans, an isolate from the runoff channel of the Great Artesian Basin, Australia.</title>
        <authorList>
            <person name="Patel B.K."/>
        </authorList>
    </citation>
    <scope>NUCLEOTIDE SEQUENCE [LARGE SCALE GENOMIC DNA]</scope>
    <source>
        <strain evidence="7 8">B2-1</strain>
    </source>
</reference>
<proteinExistence type="predicted"/>
<feature type="transmembrane region" description="Helical" evidence="6">
    <location>
        <begin position="12"/>
        <end position="30"/>
    </location>
</feature>
<dbReference type="OrthoDB" id="1711023at2"/>
<comment type="subcellular location">
    <subcellularLocation>
        <location evidence="1">Cell membrane</location>
        <topology evidence="1">Multi-pass membrane protein</topology>
    </subcellularLocation>
</comment>
<dbReference type="Pfam" id="PF03899">
    <property type="entry name" value="ATP-synt_I"/>
    <property type="match status" value="1"/>
</dbReference>
<accession>A0A140L6T2</accession>
<evidence type="ECO:0008006" key="9">
    <source>
        <dbReference type="Google" id="ProtNLM"/>
    </source>
</evidence>
<evidence type="ECO:0000256" key="1">
    <source>
        <dbReference type="ARBA" id="ARBA00004651"/>
    </source>
</evidence>
<dbReference type="RefSeq" id="WP_068555766.1">
    <property type="nucleotide sequence ID" value="NZ_LOEE01000028.1"/>
</dbReference>
<organism evidence="7 8">
    <name type="scientific">Thermotalea metallivorans</name>
    <dbReference type="NCBI Taxonomy" id="520762"/>
    <lineage>
        <taxon>Bacteria</taxon>
        <taxon>Bacillati</taxon>
        <taxon>Bacillota</taxon>
        <taxon>Clostridia</taxon>
        <taxon>Peptostreptococcales</taxon>
        <taxon>Thermotaleaceae</taxon>
        <taxon>Thermotalea</taxon>
    </lineage>
</organism>
<dbReference type="Proteomes" id="UP000070456">
    <property type="component" value="Unassembled WGS sequence"/>
</dbReference>
<evidence type="ECO:0000256" key="2">
    <source>
        <dbReference type="ARBA" id="ARBA00022475"/>
    </source>
</evidence>